<comment type="caution">
    <text evidence="1">The sequence shown here is derived from an EMBL/GenBank/DDBJ whole genome shotgun (WGS) entry which is preliminary data.</text>
</comment>
<reference evidence="1 2" key="1">
    <citation type="submission" date="2016-02" db="EMBL/GenBank/DDBJ databases">
        <title>Band-tailed pigeon sequencing and assembly.</title>
        <authorList>
            <person name="Soares A.E."/>
            <person name="Novak B.J."/>
            <person name="Rice E.S."/>
            <person name="O'Connell B."/>
            <person name="Chang D."/>
            <person name="Weber S."/>
            <person name="Shapiro B."/>
        </authorList>
    </citation>
    <scope>NUCLEOTIDE SEQUENCE [LARGE SCALE GENOMIC DNA]</scope>
    <source>
        <strain evidence="1">BTP2013</strain>
        <tissue evidence="1">Blood</tissue>
    </source>
</reference>
<dbReference type="EMBL" id="LSYS01008398">
    <property type="protein sequence ID" value="OPJ68760.1"/>
    <property type="molecule type" value="Genomic_DNA"/>
</dbReference>
<gene>
    <name evidence="1" type="ORF">AV530_012848</name>
</gene>
<dbReference type="AlphaFoldDB" id="A0A1V4J9N5"/>
<organism evidence="1 2">
    <name type="scientific">Patagioenas fasciata monilis</name>
    <dbReference type="NCBI Taxonomy" id="372326"/>
    <lineage>
        <taxon>Eukaryota</taxon>
        <taxon>Metazoa</taxon>
        <taxon>Chordata</taxon>
        <taxon>Craniata</taxon>
        <taxon>Vertebrata</taxon>
        <taxon>Euteleostomi</taxon>
        <taxon>Archelosauria</taxon>
        <taxon>Archosauria</taxon>
        <taxon>Dinosauria</taxon>
        <taxon>Saurischia</taxon>
        <taxon>Theropoda</taxon>
        <taxon>Coelurosauria</taxon>
        <taxon>Aves</taxon>
        <taxon>Neognathae</taxon>
        <taxon>Neoaves</taxon>
        <taxon>Columbimorphae</taxon>
        <taxon>Columbiformes</taxon>
        <taxon>Columbidae</taxon>
        <taxon>Patagioenas</taxon>
    </lineage>
</organism>
<sequence length="73" mass="8494">MVLLLCICVRRKFTFDFVTQFPPSKVAEGDTSLKRIFILPLSLKTHCNEQSAAAWRIDLKRLLLQHYMTSHTD</sequence>
<proteinExistence type="predicted"/>
<evidence type="ECO:0000313" key="2">
    <source>
        <dbReference type="Proteomes" id="UP000190648"/>
    </source>
</evidence>
<protein>
    <submittedName>
        <fullName evidence="1">Uncharacterized protein</fullName>
    </submittedName>
</protein>
<name>A0A1V4J9N5_PATFA</name>
<accession>A0A1V4J9N5</accession>
<evidence type="ECO:0000313" key="1">
    <source>
        <dbReference type="EMBL" id="OPJ68760.1"/>
    </source>
</evidence>
<dbReference type="Proteomes" id="UP000190648">
    <property type="component" value="Unassembled WGS sequence"/>
</dbReference>
<keyword evidence="2" id="KW-1185">Reference proteome</keyword>